<dbReference type="InterPro" id="IPR036388">
    <property type="entry name" value="WH-like_DNA-bd_sf"/>
</dbReference>
<dbReference type="EMBL" id="LN774769">
    <property type="protein sequence ID" value="CEN29209.1"/>
    <property type="molecule type" value="Genomic_DNA"/>
</dbReference>
<dbReference type="STRING" id="1364.LP2241_50349"/>
<accession>A0A0D6DZ09</accession>
<evidence type="ECO:0000256" key="1">
    <source>
        <dbReference type="ARBA" id="ARBA00023015"/>
    </source>
</evidence>
<proteinExistence type="predicted"/>
<dbReference type="AlphaFoldDB" id="A0A0D6DZ09"/>
<dbReference type="GO" id="GO:0003677">
    <property type="term" value="F:DNA binding"/>
    <property type="evidence" value="ECO:0007669"/>
    <property type="project" value="UniProtKB-KW"/>
</dbReference>
<protein>
    <submittedName>
        <fullName evidence="5">Transcriptional regulator, HxlR family protein</fullName>
    </submittedName>
</protein>
<organism evidence="5 6">
    <name type="scientific">Pseudolactococcus piscium MKFS47</name>
    <dbReference type="NCBI Taxonomy" id="297352"/>
    <lineage>
        <taxon>Bacteria</taxon>
        <taxon>Bacillati</taxon>
        <taxon>Bacillota</taxon>
        <taxon>Bacilli</taxon>
        <taxon>Lactobacillales</taxon>
        <taxon>Streptococcaceae</taxon>
        <taxon>Pseudolactococcus</taxon>
    </lineage>
</organism>
<gene>
    <name evidence="5" type="ORF">LACPI_2009</name>
</gene>
<dbReference type="KEGG" id="lpk:LACPI_2009"/>
<evidence type="ECO:0000313" key="5">
    <source>
        <dbReference type="EMBL" id="CEN29209.1"/>
    </source>
</evidence>
<keyword evidence="1" id="KW-0805">Transcription regulation</keyword>
<sequence length="114" mass="13073">MRKTYQQMIKCHCDAANTLAIIGGKWKLLLLNHLLQDERGFNELSRLLKGITPHTLSKDLKELIEDGLVVKTILQEMPPKTSYALTDKGRELDLILTEIKKFGHKYPIMLAKED</sequence>
<keyword evidence="3" id="KW-0804">Transcription</keyword>
<dbReference type="PANTHER" id="PTHR33204">
    <property type="entry name" value="TRANSCRIPTIONAL REGULATOR, MARR FAMILY"/>
    <property type="match status" value="1"/>
</dbReference>
<dbReference type="GeneID" id="71635288"/>
<reference evidence="6" key="1">
    <citation type="submission" date="2015-01" db="EMBL/GenBank/DDBJ databases">
        <authorList>
            <person name="Andreevskaya M."/>
        </authorList>
    </citation>
    <scope>NUCLEOTIDE SEQUENCE [LARGE SCALE GENOMIC DNA]</scope>
    <source>
        <strain evidence="6">MKFS47</strain>
    </source>
</reference>
<evidence type="ECO:0000313" key="6">
    <source>
        <dbReference type="Proteomes" id="UP000033166"/>
    </source>
</evidence>
<feature type="domain" description="HTH hxlR-type" evidence="4">
    <location>
        <begin position="13"/>
        <end position="111"/>
    </location>
</feature>
<dbReference type="InterPro" id="IPR002577">
    <property type="entry name" value="HTH_HxlR"/>
</dbReference>
<dbReference type="Gene3D" id="1.10.10.10">
    <property type="entry name" value="Winged helix-like DNA-binding domain superfamily/Winged helix DNA-binding domain"/>
    <property type="match status" value="1"/>
</dbReference>
<dbReference type="HOGENOM" id="CLU_111585_5_1_9"/>
<dbReference type="SUPFAM" id="SSF46785">
    <property type="entry name" value="Winged helix' DNA-binding domain"/>
    <property type="match status" value="1"/>
</dbReference>
<dbReference type="Proteomes" id="UP000033166">
    <property type="component" value="Chromosome I"/>
</dbReference>
<evidence type="ECO:0000259" key="4">
    <source>
        <dbReference type="PROSITE" id="PS51118"/>
    </source>
</evidence>
<dbReference type="Pfam" id="PF01638">
    <property type="entry name" value="HxlR"/>
    <property type="match status" value="1"/>
</dbReference>
<keyword evidence="2" id="KW-0238">DNA-binding</keyword>
<evidence type="ECO:0000256" key="3">
    <source>
        <dbReference type="ARBA" id="ARBA00023163"/>
    </source>
</evidence>
<dbReference type="RefSeq" id="WP_047916207.1">
    <property type="nucleotide sequence ID" value="NZ_LN774769.1"/>
</dbReference>
<dbReference type="InterPro" id="IPR036390">
    <property type="entry name" value="WH_DNA-bd_sf"/>
</dbReference>
<evidence type="ECO:0000256" key="2">
    <source>
        <dbReference type="ARBA" id="ARBA00023125"/>
    </source>
</evidence>
<name>A0A0D6DZ09_9LACT</name>
<dbReference type="PROSITE" id="PS51118">
    <property type="entry name" value="HTH_HXLR"/>
    <property type="match status" value="1"/>
</dbReference>
<dbReference type="PANTHER" id="PTHR33204:SF18">
    <property type="entry name" value="TRANSCRIPTIONAL REGULATORY PROTEIN"/>
    <property type="match status" value="1"/>
</dbReference>